<dbReference type="InterPro" id="IPR002656">
    <property type="entry name" value="Acyl_transf_3_dom"/>
</dbReference>
<reference evidence="3 4" key="1">
    <citation type="submission" date="2024-06" db="EMBL/GenBank/DDBJ databases">
        <title>Sorghum-associated microbial communities from plants grown in Nebraska, USA.</title>
        <authorList>
            <person name="Schachtman D."/>
        </authorList>
    </citation>
    <scope>NUCLEOTIDE SEQUENCE [LARGE SCALE GENOMIC DNA]</scope>
    <source>
        <strain evidence="3 4">2857</strain>
    </source>
</reference>
<dbReference type="PANTHER" id="PTHR37312">
    <property type="entry name" value="MEMBRANE-BOUND ACYLTRANSFERASE YKRP-RELATED"/>
    <property type="match status" value="1"/>
</dbReference>
<feature type="domain" description="Acyltransferase 3" evidence="2">
    <location>
        <begin position="21"/>
        <end position="331"/>
    </location>
</feature>
<organism evidence="3 4">
    <name type="scientific">Conyzicola nivalis</name>
    <dbReference type="NCBI Taxonomy" id="1477021"/>
    <lineage>
        <taxon>Bacteria</taxon>
        <taxon>Bacillati</taxon>
        <taxon>Actinomycetota</taxon>
        <taxon>Actinomycetes</taxon>
        <taxon>Micrococcales</taxon>
        <taxon>Microbacteriaceae</taxon>
        <taxon>Conyzicola</taxon>
    </lineage>
</organism>
<comment type="caution">
    <text evidence="3">The sequence shown here is derived from an EMBL/GenBank/DDBJ whole genome shotgun (WGS) entry which is preliminary data.</text>
</comment>
<feature type="transmembrane region" description="Helical" evidence="1">
    <location>
        <begin position="312"/>
        <end position="330"/>
    </location>
</feature>
<feature type="transmembrane region" description="Helical" evidence="1">
    <location>
        <begin position="140"/>
        <end position="158"/>
    </location>
</feature>
<proteinExistence type="predicted"/>
<dbReference type="InterPro" id="IPR052734">
    <property type="entry name" value="Nod_factor_acetyltransferase"/>
</dbReference>
<keyword evidence="1" id="KW-0472">Membrane</keyword>
<accession>A0ABV2QI62</accession>
<dbReference type="RefSeq" id="WP_354022945.1">
    <property type="nucleotide sequence ID" value="NZ_JBEPSJ010000001.1"/>
</dbReference>
<feature type="transmembrane region" description="Helical" evidence="1">
    <location>
        <begin position="85"/>
        <end position="107"/>
    </location>
</feature>
<keyword evidence="1" id="KW-1133">Transmembrane helix</keyword>
<dbReference type="Pfam" id="PF01757">
    <property type="entry name" value="Acyl_transf_3"/>
    <property type="match status" value="1"/>
</dbReference>
<evidence type="ECO:0000313" key="3">
    <source>
        <dbReference type="EMBL" id="MET4580731.1"/>
    </source>
</evidence>
<evidence type="ECO:0000256" key="1">
    <source>
        <dbReference type="SAM" id="Phobius"/>
    </source>
</evidence>
<name>A0ABV2QI62_9MICO</name>
<feature type="transmembrane region" description="Helical" evidence="1">
    <location>
        <begin position="278"/>
        <end position="300"/>
    </location>
</feature>
<feature type="transmembrane region" description="Helical" evidence="1">
    <location>
        <begin position="119"/>
        <end position="135"/>
    </location>
</feature>
<feature type="transmembrane region" description="Helical" evidence="1">
    <location>
        <begin position="201"/>
        <end position="228"/>
    </location>
</feature>
<dbReference type="EMBL" id="JBEPSJ010000001">
    <property type="protein sequence ID" value="MET4580731.1"/>
    <property type="molecule type" value="Genomic_DNA"/>
</dbReference>
<dbReference type="PANTHER" id="PTHR37312:SF1">
    <property type="entry name" value="MEMBRANE-BOUND ACYLTRANSFERASE YKRP-RELATED"/>
    <property type="match status" value="1"/>
</dbReference>
<evidence type="ECO:0000259" key="2">
    <source>
        <dbReference type="Pfam" id="PF01757"/>
    </source>
</evidence>
<feature type="transmembrane region" description="Helical" evidence="1">
    <location>
        <begin position="164"/>
        <end position="181"/>
    </location>
</feature>
<evidence type="ECO:0000313" key="4">
    <source>
        <dbReference type="Proteomes" id="UP001549257"/>
    </source>
</evidence>
<dbReference type="Proteomes" id="UP001549257">
    <property type="component" value="Unassembled WGS sequence"/>
</dbReference>
<feature type="transmembrane region" description="Helical" evidence="1">
    <location>
        <begin position="50"/>
        <end position="73"/>
    </location>
</feature>
<feature type="transmembrane region" description="Helical" evidence="1">
    <location>
        <begin position="248"/>
        <end position="271"/>
    </location>
</feature>
<keyword evidence="4" id="KW-1185">Reference proteome</keyword>
<protein>
    <submittedName>
        <fullName evidence="3">Fucose 4-O-acetylase-like acetyltransferase</fullName>
    </submittedName>
</protein>
<gene>
    <name evidence="3" type="ORF">ABIE21_000221</name>
</gene>
<sequence>MTVVTPPPPTRPAAPKVRVPFWDNARFLCVTLVVIGHGIQRLIAESDNALIVYLFIYAFHMPAFAIISGYFSRPGAPNNRQMTKVITDILVPYVIMETIWTFVQFVVEGKQQFNITQPSWTLWFLLALGIFRLILPYLALLKFPLLIAVIASVGVGYFGNVDSTFSLSRAIGILPFFVLGWKANEWGIVDRWRRVADGGGWWVRGVAVAVLLGWLAVVAGNIQVWRAIDLRFWFFYDDSYSGLGEEEWWAGLVRLGLIALAVVLTAAFFVLIPRGETWITDFGTSTMYVYLLHSFILYPLRETGVISDERTSAVWLLSMILACIAISIALSSPLVRRVFRPIIEPKPRWLFVKQKEGPMRETRTDPTGSRRSR</sequence>
<keyword evidence="1" id="KW-0812">Transmembrane</keyword>